<feature type="region of interest" description="Disordered" evidence="2">
    <location>
        <begin position="284"/>
        <end position="339"/>
    </location>
</feature>
<feature type="compositionally biased region" description="Pro residues" evidence="2">
    <location>
        <begin position="287"/>
        <end position="296"/>
    </location>
</feature>
<dbReference type="PANTHER" id="PTHR47591">
    <property type="entry name" value="ZINC FINGER PROTEIN ZAT2-RELATED"/>
    <property type="match status" value="1"/>
</dbReference>
<gene>
    <name evidence="4" type="ORF">FRX31_008471</name>
</gene>
<evidence type="ECO:0000256" key="2">
    <source>
        <dbReference type="SAM" id="MobiDB-lite"/>
    </source>
</evidence>
<dbReference type="AlphaFoldDB" id="A0A7J6WXZ1"/>
<evidence type="ECO:0000313" key="5">
    <source>
        <dbReference type="Proteomes" id="UP000554482"/>
    </source>
</evidence>
<dbReference type="SUPFAM" id="SSF57667">
    <property type="entry name" value="beta-beta-alpha zinc fingers"/>
    <property type="match status" value="1"/>
</dbReference>
<protein>
    <submittedName>
        <fullName evidence="4">Zinc finger protein azf1</fullName>
    </submittedName>
</protein>
<name>A0A7J6WXZ1_THATH</name>
<comment type="caution">
    <text evidence="4">The sequence shown here is derived from an EMBL/GenBank/DDBJ whole genome shotgun (WGS) entry which is preliminary data.</text>
</comment>
<dbReference type="OrthoDB" id="6077919at2759"/>
<dbReference type="InterPro" id="IPR036236">
    <property type="entry name" value="Znf_C2H2_sf"/>
</dbReference>
<accession>A0A7J6WXZ1</accession>
<evidence type="ECO:0000256" key="1">
    <source>
        <dbReference type="PROSITE-ProRule" id="PRU00042"/>
    </source>
</evidence>
<proteinExistence type="predicted"/>
<feature type="region of interest" description="Disordered" evidence="2">
    <location>
        <begin position="95"/>
        <end position="149"/>
    </location>
</feature>
<dbReference type="Gene3D" id="3.30.160.60">
    <property type="entry name" value="Classic Zinc Finger"/>
    <property type="match status" value="1"/>
</dbReference>
<dbReference type="PANTHER" id="PTHR47591:SF1">
    <property type="entry name" value="ZINC FINGER PROTEIN ZAT2-RELATED"/>
    <property type="match status" value="1"/>
</dbReference>
<dbReference type="SMART" id="SM00355">
    <property type="entry name" value="ZnF_C2H2"/>
    <property type="match status" value="2"/>
</dbReference>
<feature type="domain" description="C2H2-type" evidence="3">
    <location>
        <begin position="177"/>
        <end position="204"/>
    </location>
</feature>
<keyword evidence="1" id="KW-0863">Zinc-finger</keyword>
<dbReference type="Pfam" id="PF13912">
    <property type="entry name" value="zf-C2H2_6"/>
    <property type="match status" value="2"/>
</dbReference>
<evidence type="ECO:0000313" key="4">
    <source>
        <dbReference type="EMBL" id="KAF5201943.1"/>
    </source>
</evidence>
<feature type="domain" description="C2H2-type" evidence="3">
    <location>
        <begin position="248"/>
        <end position="270"/>
    </location>
</feature>
<keyword evidence="1" id="KW-0862">Zinc</keyword>
<feature type="region of interest" description="Disordered" evidence="2">
    <location>
        <begin position="1"/>
        <end position="77"/>
    </location>
</feature>
<feature type="region of interest" description="Disordered" evidence="2">
    <location>
        <begin position="190"/>
        <end position="217"/>
    </location>
</feature>
<feature type="compositionally biased region" description="Acidic residues" evidence="2">
    <location>
        <begin position="327"/>
        <end position="339"/>
    </location>
</feature>
<dbReference type="EMBL" id="JABWDY010008765">
    <property type="protein sequence ID" value="KAF5201943.1"/>
    <property type="molecule type" value="Genomic_DNA"/>
</dbReference>
<dbReference type="PROSITE" id="PS50157">
    <property type="entry name" value="ZINC_FINGER_C2H2_2"/>
    <property type="match status" value="2"/>
</dbReference>
<organism evidence="4 5">
    <name type="scientific">Thalictrum thalictroides</name>
    <name type="common">Rue-anemone</name>
    <name type="synonym">Anemone thalictroides</name>
    <dbReference type="NCBI Taxonomy" id="46969"/>
    <lineage>
        <taxon>Eukaryota</taxon>
        <taxon>Viridiplantae</taxon>
        <taxon>Streptophyta</taxon>
        <taxon>Embryophyta</taxon>
        <taxon>Tracheophyta</taxon>
        <taxon>Spermatophyta</taxon>
        <taxon>Magnoliopsida</taxon>
        <taxon>Ranunculales</taxon>
        <taxon>Ranunculaceae</taxon>
        <taxon>Thalictroideae</taxon>
        <taxon>Thalictrum</taxon>
    </lineage>
</organism>
<sequence>MRCHPEREWRGINPPPNAAKSNGGSSSSSCKELKLMGGSPSSGYFHVPKWTVKDKRGRKGRTRASPASDSASDQLDEEIPEVVYDLMLLASGRERDSLDSSLTIKQRSSEESKMKKRRWSEESESSTPLKKQPKMEEFDQESGLNGNDFSLAKKKKTKLWKDLDNSPRVGEVMEVEYKCSDCNKSFPTHQALGGHRSSHNKFNAPPQVPPPHSEEEVPVNNNDLLESMSEDHIIMDNTSGSKQQQQTHKCQICNKTFSTGQALGGHKRCHWNGHLPLPIEAQASIAIPPPPPPPPATTTTSSVASQDDEEAAASRNVLGFDLNELPAMEEGELEEEEATDLDYAQVQAEAHASFFYNSAT</sequence>
<dbReference type="PROSITE" id="PS00028">
    <property type="entry name" value="ZINC_FINGER_C2H2_1"/>
    <property type="match status" value="2"/>
</dbReference>
<dbReference type="InterPro" id="IPR013087">
    <property type="entry name" value="Znf_C2H2_type"/>
</dbReference>
<reference evidence="4 5" key="1">
    <citation type="submission" date="2020-06" db="EMBL/GenBank/DDBJ databases">
        <title>Transcriptomic and genomic resources for Thalictrum thalictroides and T. hernandezii: Facilitating candidate gene discovery in an emerging model plant lineage.</title>
        <authorList>
            <person name="Arias T."/>
            <person name="Riano-Pachon D.M."/>
            <person name="Di Stilio V.S."/>
        </authorList>
    </citation>
    <scope>NUCLEOTIDE SEQUENCE [LARGE SCALE GENOMIC DNA]</scope>
    <source>
        <strain evidence="5">cv. WT478/WT964</strain>
        <tissue evidence="4">Leaves</tissue>
    </source>
</reference>
<dbReference type="GO" id="GO:0008270">
    <property type="term" value="F:zinc ion binding"/>
    <property type="evidence" value="ECO:0007669"/>
    <property type="project" value="UniProtKB-KW"/>
</dbReference>
<feature type="compositionally biased region" description="Basic and acidic residues" evidence="2">
    <location>
        <begin position="1"/>
        <end position="10"/>
    </location>
</feature>
<keyword evidence="5" id="KW-1185">Reference proteome</keyword>
<keyword evidence="1" id="KW-0479">Metal-binding</keyword>
<evidence type="ECO:0000259" key="3">
    <source>
        <dbReference type="PROSITE" id="PS50157"/>
    </source>
</evidence>
<dbReference type="Proteomes" id="UP000554482">
    <property type="component" value="Unassembled WGS sequence"/>
</dbReference>